<keyword evidence="1" id="KW-0880">Kelch repeat</keyword>
<proteinExistence type="predicted"/>
<dbReference type="SUPFAM" id="SSF117281">
    <property type="entry name" value="Kelch motif"/>
    <property type="match status" value="1"/>
</dbReference>
<reference evidence="4" key="2">
    <citation type="submission" date="2010-04" db="EMBL/GenBank/DDBJ databases">
        <authorList>
            <person name="Buell R."/>
            <person name="Hamilton J."/>
            <person name="Hostetler J."/>
        </authorList>
    </citation>
    <scope>NUCLEOTIDE SEQUENCE [LARGE SCALE GENOMIC DNA]</scope>
    <source>
        <strain evidence="4">DAOM:BR144</strain>
    </source>
</reference>
<dbReference type="PANTHER" id="PTHR46093:SF18">
    <property type="entry name" value="FIBRONECTIN TYPE-III DOMAIN-CONTAINING PROTEIN"/>
    <property type="match status" value="1"/>
</dbReference>
<reference evidence="4" key="1">
    <citation type="journal article" date="2010" name="Genome Biol.">
        <title>Genome sequence of the necrotrophic plant pathogen Pythium ultimum reveals original pathogenicity mechanisms and effector repertoire.</title>
        <authorList>
            <person name="Levesque C.A."/>
            <person name="Brouwer H."/>
            <person name="Cano L."/>
            <person name="Hamilton J.P."/>
            <person name="Holt C."/>
            <person name="Huitema E."/>
            <person name="Raffaele S."/>
            <person name="Robideau G.P."/>
            <person name="Thines M."/>
            <person name="Win J."/>
            <person name="Zerillo M.M."/>
            <person name="Beakes G.W."/>
            <person name="Boore J.L."/>
            <person name="Busam D."/>
            <person name="Dumas B."/>
            <person name="Ferriera S."/>
            <person name="Fuerstenberg S.I."/>
            <person name="Gachon C.M."/>
            <person name="Gaulin E."/>
            <person name="Govers F."/>
            <person name="Grenville-Briggs L."/>
            <person name="Horner N."/>
            <person name="Hostetler J."/>
            <person name="Jiang R.H."/>
            <person name="Johnson J."/>
            <person name="Krajaejun T."/>
            <person name="Lin H."/>
            <person name="Meijer H.J."/>
            <person name="Moore B."/>
            <person name="Morris P."/>
            <person name="Phuntmart V."/>
            <person name="Puiu D."/>
            <person name="Shetty J."/>
            <person name="Stajich J.E."/>
            <person name="Tripathy S."/>
            <person name="Wawra S."/>
            <person name="van West P."/>
            <person name="Whitty B.R."/>
            <person name="Coutinho P.M."/>
            <person name="Henrissat B."/>
            <person name="Martin F."/>
            <person name="Thomas P.D."/>
            <person name="Tyler B.M."/>
            <person name="De Vries R.P."/>
            <person name="Kamoun S."/>
            <person name="Yandell M."/>
            <person name="Tisserat N."/>
            <person name="Buell C.R."/>
        </authorList>
    </citation>
    <scope>NUCLEOTIDE SEQUENCE</scope>
    <source>
        <strain evidence="4">DAOM:BR144</strain>
    </source>
</reference>
<keyword evidence="4" id="KW-1185">Reference proteome</keyword>
<keyword evidence="2" id="KW-0677">Repeat</keyword>
<dbReference type="HOGENOM" id="CLU_1279933_0_0_1"/>
<dbReference type="EnsemblProtists" id="PYU1_T003268">
    <property type="protein sequence ID" value="PYU1_T003268"/>
    <property type="gene ID" value="PYU1_G003261"/>
</dbReference>
<dbReference type="eggNOG" id="KOG0379">
    <property type="taxonomic scope" value="Eukaryota"/>
</dbReference>
<dbReference type="EMBL" id="GL376603">
    <property type="status" value="NOT_ANNOTATED_CDS"/>
    <property type="molecule type" value="Genomic_DNA"/>
</dbReference>
<sequence>MCVYGGISSQGEDPQVHLLAFLGQYRLGWLPVSSVNGNIPAPRSGHTATGVSISGGDHIVGTHDVYIFGGRTKKGVSSDLYILHATRHKSDSDVDQQHSFALTWELTWEQVPQLGPWPSGRDGHTMCSLSNSSKLVLFGGNRQKNEDKMNDTWVLDTTTGTWDELICSGDIPPPRSYHTAHIIGSYMFVVSGRMQDTEDSNVYMLDIGTSGLDISS</sequence>
<dbReference type="Gene3D" id="2.120.10.80">
    <property type="entry name" value="Kelch-type beta propeller"/>
    <property type="match status" value="2"/>
</dbReference>
<organism evidence="3 4">
    <name type="scientific">Globisporangium ultimum (strain ATCC 200006 / CBS 805.95 / DAOM BR144)</name>
    <name type="common">Pythium ultimum</name>
    <dbReference type="NCBI Taxonomy" id="431595"/>
    <lineage>
        <taxon>Eukaryota</taxon>
        <taxon>Sar</taxon>
        <taxon>Stramenopiles</taxon>
        <taxon>Oomycota</taxon>
        <taxon>Peronosporomycetes</taxon>
        <taxon>Pythiales</taxon>
        <taxon>Pythiaceae</taxon>
        <taxon>Globisporangium</taxon>
    </lineage>
</organism>
<evidence type="ECO:0000313" key="4">
    <source>
        <dbReference type="Proteomes" id="UP000019132"/>
    </source>
</evidence>
<protein>
    <recommendedName>
        <fullName evidence="5">Rab9 effector protein with kelch motifs</fullName>
    </recommendedName>
</protein>
<evidence type="ECO:0008006" key="5">
    <source>
        <dbReference type="Google" id="ProtNLM"/>
    </source>
</evidence>
<reference evidence="3" key="3">
    <citation type="submission" date="2015-02" db="UniProtKB">
        <authorList>
            <consortium name="EnsemblProtists"/>
        </authorList>
    </citation>
    <scope>IDENTIFICATION</scope>
    <source>
        <strain evidence="3">DAOM BR144</strain>
    </source>
</reference>
<dbReference type="Proteomes" id="UP000019132">
    <property type="component" value="Unassembled WGS sequence"/>
</dbReference>
<evidence type="ECO:0000256" key="1">
    <source>
        <dbReference type="ARBA" id="ARBA00022441"/>
    </source>
</evidence>
<evidence type="ECO:0000313" key="3">
    <source>
        <dbReference type="EnsemblProtists" id="PYU1_T003268"/>
    </source>
</evidence>
<dbReference type="InterPro" id="IPR015915">
    <property type="entry name" value="Kelch-typ_b-propeller"/>
</dbReference>
<dbReference type="Pfam" id="PF24681">
    <property type="entry name" value="Kelch_KLHDC2_KLHL20_DRC7"/>
    <property type="match status" value="1"/>
</dbReference>
<accession>K3WE77</accession>
<dbReference type="VEuPathDB" id="FungiDB:PYU1_G003261"/>
<name>K3WE77_GLOUD</name>
<dbReference type="PANTHER" id="PTHR46093">
    <property type="entry name" value="ACYL-COA-BINDING DOMAIN-CONTAINING PROTEIN 5"/>
    <property type="match status" value="1"/>
</dbReference>
<dbReference type="InParanoid" id="K3WE77"/>
<dbReference type="AlphaFoldDB" id="K3WE77"/>
<evidence type="ECO:0000256" key="2">
    <source>
        <dbReference type="ARBA" id="ARBA00022737"/>
    </source>
</evidence>